<dbReference type="GO" id="GO:0005930">
    <property type="term" value="C:axoneme"/>
    <property type="evidence" value="ECO:0007669"/>
    <property type="project" value="TreeGrafter"/>
</dbReference>
<dbReference type="GO" id="GO:0005794">
    <property type="term" value="C:Golgi apparatus"/>
    <property type="evidence" value="ECO:0007669"/>
    <property type="project" value="TreeGrafter"/>
</dbReference>
<reference evidence="3" key="1">
    <citation type="submission" date="2024-04" db="EMBL/GenBank/DDBJ databases">
        <title>Salinicola lusitanus LLJ914,a marine bacterium isolated from the Okinawa Trough.</title>
        <authorList>
            <person name="Li J."/>
        </authorList>
    </citation>
    <scope>NUCLEOTIDE SEQUENCE [LARGE SCALE GENOMIC DNA]</scope>
</reference>
<dbReference type="GO" id="GO:0005634">
    <property type="term" value="C:nucleus"/>
    <property type="evidence" value="ECO:0007669"/>
    <property type="project" value="TreeGrafter"/>
</dbReference>
<organism evidence="2 3">
    <name type="scientific">Mugilogobius chulae</name>
    <name type="common">yellowstripe goby</name>
    <dbReference type="NCBI Taxonomy" id="88201"/>
    <lineage>
        <taxon>Eukaryota</taxon>
        <taxon>Metazoa</taxon>
        <taxon>Chordata</taxon>
        <taxon>Craniata</taxon>
        <taxon>Vertebrata</taxon>
        <taxon>Euteleostomi</taxon>
        <taxon>Actinopterygii</taxon>
        <taxon>Neopterygii</taxon>
        <taxon>Teleostei</taxon>
        <taxon>Neoteleostei</taxon>
        <taxon>Acanthomorphata</taxon>
        <taxon>Gobiaria</taxon>
        <taxon>Gobiiformes</taxon>
        <taxon>Gobioidei</taxon>
        <taxon>Gobiidae</taxon>
        <taxon>Gobionellinae</taxon>
        <taxon>Mugilogobius</taxon>
    </lineage>
</organism>
<dbReference type="Proteomes" id="UP001460270">
    <property type="component" value="Unassembled WGS sequence"/>
</dbReference>
<dbReference type="InterPro" id="IPR042478">
    <property type="entry name" value="INPP5E"/>
</dbReference>
<feature type="region of interest" description="Disordered" evidence="1">
    <location>
        <begin position="27"/>
        <end position="64"/>
    </location>
</feature>
<name>A0AAW0PQW2_9GOBI</name>
<proteinExistence type="predicted"/>
<evidence type="ECO:0000256" key="1">
    <source>
        <dbReference type="SAM" id="MobiDB-lite"/>
    </source>
</evidence>
<keyword evidence="3" id="KW-1185">Reference proteome</keyword>
<dbReference type="EMBL" id="JBBPFD010000003">
    <property type="protein sequence ID" value="KAK7934327.1"/>
    <property type="molecule type" value="Genomic_DNA"/>
</dbReference>
<evidence type="ECO:0000313" key="3">
    <source>
        <dbReference type="Proteomes" id="UP001460270"/>
    </source>
</evidence>
<accession>A0AAW0PQW2</accession>
<sequence>MLFHRFIKRRPKKTVASSGFLTEASLHEQVSDEKGSPVFRLRRGSGSENEQRPQSQQSDPTELQTRVAKVRLSPVQPTRPLPSVEKNFTSFALRAANRIDRDCLDYMGQAKRNERLHRNLSDSRLLETMGSDSASVNSMNPTTVCLAPSSQKMFGIEVFWKAVCLEMVPFLEQKS</sequence>
<comment type="caution">
    <text evidence="2">The sequence shown here is derived from an EMBL/GenBank/DDBJ whole genome shotgun (WGS) entry which is preliminary data.</text>
</comment>
<dbReference type="GO" id="GO:0046856">
    <property type="term" value="P:phosphatidylinositol dephosphorylation"/>
    <property type="evidence" value="ECO:0007669"/>
    <property type="project" value="TreeGrafter"/>
</dbReference>
<gene>
    <name evidence="2" type="ORF">WMY93_005223</name>
</gene>
<dbReference type="AlphaFoldDB" id="A0AAW0PQW2"/>
<dbReference type="PANTHER" id="PTHR46625:SF1">
    <property type="entry name" value="PHOSPHATIDYLINOSITOL POLYPHOSPHATE 5-PHOSPHATASE TYPE IV"/>
    <property type="match status" value="1"/>
</dbReference>
<feature type="compositionally biased region" description="Polar residues" evidence="1">
    <location>
        <begin position="46"/>
        <end position="64"/>
    </location>
</feature>
<dbReference type="PANTHER" id="PTHR46625">
    <property type="entry name" value="72 KDA INOSITOL POLYPHOSPHATE 5-PHOSPHATASE"/>
    <property type="match status" value="1"/>
</dbReference>
<dbReference type="GO" id="GO:0004445">
    <property type="term" value="F:inositol-polyphosphate 5-phosphatase activity"/>
    <property type="evidence" value="ECO:0007669"/>
    <property type="project" value="InterPro"/>
</dbReference>
<evidence type="ECO:0000313" key="2">
    <source>
        <dbReference type="EMBL" id="KAK7934327.1"/>
    </source>
</evidence>
<protein>
    <submittedName>
        <fullName evidence="2">Uncharacterized protein</fullName>
    </submittedName>
</protein>
<dbReference type="GO" id="GO:0004439">
    <property type="term" value="F:phosphatidylinositol-4,5-bisphosphate 5-phosphatase activity"/>
    <property type="evidence" value="ECO:0007669"/>
    <property type="project" value="TreeGrafter"/>
</dbReference>